<accession>A0A813BBC3</accession>
<comment type="caution">
    <text evidence="2">The sequence shown here is derived from an EMBL/GenBank/DDBJ whole genome shotgun (WGS) entry which is preliminary data.</text>
</comment>
<protein>
    <recommendedName>
        <fullName evidence="4">Major pilin subunit</fullName>
    </recommendedName>
</protein>
<dbReference type="Pfam" id="PF07963">
    <property type="entry name" value="N_methyl"/>
    <property type="match status" value="1"/>
</dbReference>
<keyword evidence="1" id="KW-1133">Transmembrane helix</keyword>
<evidence type="ECO:0000313" key="3">
    <source>
        <dbReference type="Proteomes" id="UP000601435"/>
    </source>
</evidence>
<reference evidence="2" key="1">
    <citation type="submission" date="2021-02" db="EMBL/GenBank/DDBJ databases">
        <authorList>
            <person name="Dougan E. K."/>
            <person name="Rhodes N."/>
            <person name="Thang M."/>
            <person name="Chan C."/>
        </authorList>
    </citation>
    <scope>NUCLEOTIDE SEQUENCE</scope>
</reference>
<dbReference type="InterPro" id="IPR045584">
    <property type="entry name" value="Pilin-like"/>
</dbReference>
<dbReference type="Proteomes" id="UP000601435">
    <property type="component" value="Unassembled WGS sequence"/>
</dbReference>
<evidence type="ECO:0000256" key="1">
    <source>
        <dbReference type="SAM" id="Phobius"/>
    </source>
</evidence>
<dbReference type="NCBIfam" id="TIGR02532">
    <property type="entry name" value="IV_pilin_GFxxxE"/>
    <property type="match status" value="1"/>
</dbReference>
<dbReference type="SUPFAM" id="SSF54523">
    <property type="entry name" value="Pili subunits"/>
    <property type="match status" value="1"/>
</dbReference>
<evidence type="ECO:0008006" key="4">
    <source>
        <dbReference type="Google" id="ProtNLM"/>
    </source>
</evidence>
<sequence length="370" mass="40896">MNTKLTHSRNGQRRRGFTLIELLVVIAVIAILISILLPALGKARQAAWKATGANLQRQFVVGMTAYASNARQFFPGINSTGITLENIEGTTNFDDLLDSRADLPVQVWDWMTPALSEEDLPGNREARFYVLMERFGDPSQKQLVLSSANSGSVAATVRTSNWMEIENREGQMLGTSFLMPGAFQFAGSGTRDRAAGFDSPNDLYGKPSTDNDGVTLAAGYLPKIDKIGGTSRKIAIADGFRTYDIAGGMGSVLDHRLIWDITNESVNQSGSYLRYGAFASESPIPRFSPAYSREETSAGMGENLQFSYRHQNEMNAVFWDGHVESFSSELSRDPNMWYPTRSQVTDDSQIDPLAQSYFDDPMTNPDMFIN</sequence>
<organism evidence="2 3">
    <name type="scientific">Symbiodinium necroappetens</name>
    <dbReference type="NCBI Taxonomy" id="1628268"/>
    <lineage>
        <taxon>Eukaryota</taxon>
        <taxon>Sar</taxon>
        <taxon>Alveolata</taxon>
        <taxon>Dinophyceae</taxon>
        <taxon>Suessiales</taxon>
        <taxon>Symbiodiniaceae</taxon>
        <taxon>Symbiodinium</taxon>
    </lineage>
</organism>
<feature type="transmembrane region" description="Helical" evidence="1">
    <location>
        <begin position="20"/>
        <end position="40"/>
    </location>
</feature>
<keyword evidence="3" id="KW-1185">Reference proteome</keyword>
<dbReference type="AlphaFoldDB" id="A0A813BBC3"/>
<dbReference type="PROSITE" id="PS00409">
    <property type="entry name" value="PROKAR_NTER_METHYL"/>
    <property type="match status" value="1"/>
</dbReference>
<evidence type="ECO:0000313" key="2">
    <source>
        <dbReference type="EMBL" id="CAE7897705.1"/>
    </source>
</evidence>
<proteinExistence type="predicted"/>
<dbReference type="InterPro" id="IPR012902">
    <property type="entry name" value="N_methyl_site"/>
</dbReference>
<dbReference type="EMBL" id="CAJNJA010069386">
    <property type="protein sequence ID" value="CAE7897705.1"/>
    <property type="molecule type" value="Genomic_DNA"/>
</dbReference>
<name>A0A813BBC3_9DINO</name>
<dbReference type="Gene3D" id="3.30.700.10">
    <property type="entry name" value="Glycoprotein, Type 4 Pilin"/>
    <property type="match status" value="1"/>
</dbReference>
<keyword evidence="1" id="KW-0472">Membrane</keyword>
<dbReference type="PANTHER" id="PTHR30093">
    <property type="entry name" value="GENERAL SECRETION PATHWAY PROTEIN G"/>
    <property type="match status" value="1"/>
</dbReference>
<keyword evidence="1" id="KW-0812">Transmembrane</keyword>
<gene>
    <name evidence="2" type="ORF">SNEC2469_LOCUS30118</name>
</gene>